<comment type="caution">
    <text evidence="2">The sequence shown here is derived from an EMBL/GenBank/DDBJ whole genome shotgun (WGS) entry which is preliminary data.</text>
</comment>
<evidence type="ECO:0000313" key="3">
    <source>
        <dbReference type="Proteomes" id="UP000679779"/>
    </source>
</evidence>
<reference evidence="2" key="1">
    <citation type="submission" date="2021-03" db="EMBL/GenBank/DDBJ databases">
        <title>Antimicrobial resistance genes in bacteria isolated from Japanese honey, and their potential for conferring macrolide and lincosamide resistance in the American foulbrood pathogen Paenibacillus larvae.</title>
        <authorList>
            <person name="Okamoto M."/>
            <person name="Kumagai M."/>
            <person name="Kanamori H."/>
            <person name="Takamatsu D."/>
        </authorList>
    </citation>
    <scope>NUCLEOTIDE SEQUENCE</scope>
    <source>
        <strain evidence="2">J2TS6</strain>
    </source>
</reference>
<organism evidence="2 3">
    <name type="scientific">Paenibacillus albilobatus</name>
    <dbReference type="NCBI Taxonomy" id="2716884"/>
    <lineage>
        <taxon>Bacteria</taxon>
        <taxon>Bacillati</taxon>
        <taxon>Bacillota</taxon>
        <taxon>Bacilli</taxon>
        <taxon>Bacillales</taxon>
        <taxon>Paenibacillaceae</taxon>
        <taxon>Paenibacillus</taxon>
    </lineage>
</organism>
<sequence>MFQLTLRAARVNRGFSLKEVASHVGKCPETIGKYENDSTAIPRGLFLELVRLYGVPEEMIFCGKESVFTGLSKPSRKKSKAS</sequence>
<dbReference type="RefSeq" id="WP_212958247.1">
    <property type="nucleotide sequence ID" value="NZ_BORQ01000005.1"/>
</dbReference>
<dbReference type="SMART" id="SM00530">
    <property type="entry name" value="HTH_XRE"/>
    <property type="match status" value="1"/>
</dbReference>
<feature type="domain" description="HTH cro/C1-type" evidence="1">
    <location>
        <begin position="6"/>
        <end position="60"/>
    </location>
</feature>
<dbReference type="AlphaFoldDB" id="A0A919XHS1"/>
<dbReference type="Proteomes" id="UP000679779">
    <property type="component" value="Unassembled WGS sequence"/>
</dbReference>
<evidence type="ECO:0000259" key="1">
    <source>
        <dbReference type="PROSITE" id="PS50943"/>
    </source>
</evidence>
<dbReference type="InterPro" id="IPR001387">
    <property type="entry name" value="Cro/C1-type_HTH"/>
</dbReference>
<keyword evidence="3" id="KW-1185">Reference proteome</keyword>
<dbReference type="Pfam" id="PF12844">
    <property type="entry name" value="HTH_19"/>
    <property type="match status" value="1"/>
</dbReference>
<gene>
    <name evidence="2" type="ORF">J2TS6_42370</name>
</gene>
<accession>A0A919XHS1</accession>
<evidence type="ECO:0000313" key="2">
    <source>
        <dbReference type="EMBL" id="GIO33096.1"/>
    </source>
</evidence>
<dbReference type="InterPro" id="IPR010982">
    <property type="entry name" value="Lambda_DNA-bd_dom_sf"/>
</dbReference>
<dbReference type="CDD" id="cd00093">
    <property type="entry name" value="HTH_XRE"/>
    <property type="match status" value="1"/>
</dbReference>
<dbReference type="SUPFAM" id="SSF47413">
    <property type="entry name" value="lambda repressor-like DNA-binding domains"/>
    <property type="match status" value="1"/>
</dbReference>
<protein>
    <recommendedName>
        <fullName evidence="1">HTH cro/C1-type domain-containing protein</fullName>
    </recommendedName>
</protein>
<dbReference type="Gene3D" id="1.10.260.40">
    <property type="entry name" value="lambda repressor-like DNA-binding domains"/>
    <property type="match status" value="1"/>
</dbReference>
<dbReference type="EMBL" id="BORQ01000005">
    <property type="protein sequence ID" value="GIO33096.1"/>
    <property type="molecule type" value="Genomic_DNA"/>
</dbReference>
<dbReference type="PROSITE" id="PS50943">
    <property type="entry name" value="HTH_CROC1"/>
    <property type="match status" value="1"/>
</dbReference>
<name>A0A919XHS1_9BACL</name>
<dbReference type="GO" id="GO:0003677">
    <property type="term" value="F:DNA binding"/>
    <property type="evidence" value="ECO:0007669"/>
    <property type="project" value="InterPro"/>
</dbReference>
<proteinExistence type="predicted"/>